<evidence type="ECO:0000256" key="1">
    <source>
        <dbReference type="ARBA" id="ARBA00022692"/>
    </source>
</evidence>
<gene>
    <name evidence="5" type="ordered locus">PSMK_10090</name>
</gene>
<dbReference type="eggNOG" id="COG2211">
    <property type="taxonomic scope" value="Bacteria"/>
</dbReference>
<feature type="transmembrane region" description="Helical" evidence="4">
    <location>
        <begin position="337"/>
        <end position="362"/>
    </location>
</feature>
<accession>I0ID30</accession>
<feature type="transmembrane region" description="Helical" evidence="4">
    <location>
        <begin position="383"/>
        <end position="405"/>
    </location>
</feature>
<feature type="transmembrane region" description="Helical" evidence="4">
    <location>
        <begin position="425"/>
        <end position="447"/>
    </location>
</feature>
<reference evidence="5 6" key="1">
    <citation type="submission" date="2012-02" db="EMBL/GenBank/DDBJ databases">
        <title>Complete genome sequence of Phycisphaera mikurensis NBRC 102666.</title>
        <authorList>
            <person name="Ankai A."/>
            <person name="Hosoyama A."/>
            <person name="Terui Y."/>
            <person name="Sekine M."/>
            <person name="Fukai R."/>
            <person name="Kato Y."/>
            <person name="Nakamura S."/>
            <person name="Yamada-Narita S."/>
            <person name="Kawakoshi A."/>
            <person name="Fukunaga Y."/>
            <person name="Yamazaki S."/>
            <person name="Fujita N."/>
        </authorList>
    </citation>
    <scope>NUCLEOTIDE SEQUENCE [LARGE SCALE GENOMIC DNA]</scope>
    <source>
        <strain evidence="6">NBRC 102666 / KCTC 22515 / FYK2301M01</strain>
    </source>
</reference>
<dbReference type="Gene3D" id="1.20.1250.20">
    <property type="entry name" value="MFS general substrate transporter like domains"/>
    <property type="match status" value="2"/>
</dbReference>
<dbReference type="RefSeq" id="WP_014436387.1">
    <property type="nucleotide sequence ID" value="NC_017080.1"/>
</dbReference>
<dbReference type="PANTHER" id="PTHR23526">
    <property type="entry name" value="INTEGRAL MEMBRANE TRANSPORT PROTEIN-RELATED"/>
    <property type="match status" value="1"/>
</dbReference>
<keyword evidence="1 4" id="KW-0812">Transmembrane</keyword>
<evidence type="ECO:0000256" key="3">
    <source>
        <dbReference type="ARBA" id="ARBA00023136"/>
    </source>
</evidence>
<dbReference type="STRING" id="1142394.PSMK_10090"/>
<feature type="transmembrane region" description="Helical" evidence="4">
    <location>
        <begin position="193"/>
        <end position="213"/>
    </location>
</feature>
<dbReference type="PANTHER" id="PTHR23526:SF2">
    <property type="entry name" value="MAJOR FACILITATOR SUPERFAMILY (MFS) PROFILE DOMAIN-CONTAINING PROTEIN"/>
    <property type="match status" value="1"/>
</dbReference>
<name>I0ID30_PHYMF</name>
<feature type="transmembrane region" description="Helical" evidence="4">
    <location>
        <begin position="155"/>
        <end position="173"/>
    </location>
</feature>
<keyword evidence="2 4" id="KW-1133">Transmembrane helix</keyword>
<dbReference type="KEGG" id="phm:PSMK_10090"/>
<keyword evidence="3 4" id="KW-0472">Membrane</keyword>
<evidence type="ECO:0000256" key="2">
    <source>
        <dbReference type="ARBA" id="ARBA00022989"/>
    </source>
</evidence>
<evidence type="ECO:0000313" key="6">
    <source>
        <dbReference type="Proteomes" id="UP000007881"/>
    </source>
</evidence>
<dbReference type="SUPFAM" id="SSF103473">
    <property type="entry name" value="MFS general substrate transporter"/>
    <property type="match status" value="1"/>
</dbReference>
<proteinExistence type="predicted"/>
<feature type="transmembrane region" description="Helical" evidence="4">
    <location>
        <begin position="313"/>
        <end position="331"/>
    </location>
</feature>
<dbReference type="Proteomes" id="UP000007881">
    <property type="component" value="Chromosome"/>
</dbReference>
<dbReference type="EMBL" id="AP012338">
    <property type="protein sequence ID" value="BAM03168.1"/>
    <property type="molecule type" value="Genomic_DNA"/>
</dbReference>
<dbReference type="AlphaFoldDB" id="I0ID30"/>
<protein>
    <submittedName>
        <fullName evidence="5">Major facilitator superfamily protein</fullName>
    </submittedName>
</protein>
<dbReference type="InterPro" id="IPR052528">
    <property type="entry name" value="Sugar_transport-like"/>
</dbReference>
<feature type="transmembrane region" description="Helical" evidence="4">
    <location>
        <begin position="52"/>
        <end position="71"/>
    </location>
</feature>
<feature type="transmembrane region" description="Helical" evidence="4">
    <location>
        <begin position="246"/>
        <end position="268"/>
    </location>
</feature>
<organism evidence="5 6">
    <name type="scientific">Phycisphaera mikurensis (strain NBRC 102666 / KCTC 22515 / FYK2301M01)</name>
    <dbReference type="NCBI Taxonomy" id="1142394"/>
    <lineage>
        <taxon>Bacteria</taxon>
        <taxon>Pseudomonadati</taxon>
        <taxon>Planctomycetota</taxon>
        <taxon>Phycisphaerae</taxon>
        <taxon>Phycisphaerales</taxon>
        <taxon>Phycisphaeraceae</taxon>
        <taxon>Phycisphaera</taxon>
    </lineage>
</organism>
<feature type="transmembrane region" description="Helical" evidence="4">
    <location>
        <begin position="112"/>
        <end position="134"/>
    </location>
</feature>
<feature type="transmembrane region" description="Helical" evidence="4">
    <location>
        <begin position="280"/>
        <end position="301"/>
    </location>
</feature>
<dbReference type="HOGENOM" id="CLU_025379_2_0_0"/>
<evidence type="ECO:0000256" key="4">
    <source>
        <dbReference type="SAM" id="Phobius"/>
    </source>
</evidence>
<dbReference type="GO" id="GO:0022857">
    <property type="term" value="F:transmembrane transporter activity"/>
    <property type="evidence" value="ECO:0007669"/>
    <property type="project" value="InterPro"/>
</dbReference>
<dbReference type="InterPro" id="IPR036259">
    <property type="entry name" value="MFS_trans_sf"/>
</dbReference>
<dbReference type="Pfam" id="PF07690">
    <property type="entry name" value="MFS_1"/>
    <property type="match status" value="1"/>
</dbReference>
<keyword evidence="6" id="KW-1185">Reference proteome</keyword>
<dbReference type="OrthoDB" id="9772882at2"/>
<feature type="transmembrane region" description="Helical" evidence="4">
    <location>
        <begin position="21"/>
        <end position="40"/>
    </location>
</feature>
<feature type="transmembrane region" description="Helical" evidence="4">
    <location>
        <begin position="83"/>
        <end position="106"/>
    </location>
</feature>
<sequence length="506" mass="54538">MRLLPAQDADRSPLQRDLRTVTLAWAFGSAWLWIISGAVMTRFVTAAGLPDWGFGFLAAIPFLGALSQLPASWWINARGGRRTLFLVLGTVGRLGFTAAAVLPWLMPASLPAWPGVVAVLLLAWSCMQATGPAWMNWMSDLIPRRIRGRYFARRASLVTPVAIAASIGSALLLDAFGGGGEPGPGADLGLTSAMVAAAGALGAIDILLFLRIADPHAGPRKQRHDRPPFRVVDLLNPLRDAHFRHFLGLNFGFTLATAFIGQYLWLYVLDAEQGLGWSNLKANLLIISVPMVTALFTRPFWGRMCDRRGKKPVVLISGGVVCFGAVGWGIMTPELFWPGYLIVILTTAAWPGMELANFNFLLEFSKDADRSRRDERGAGAQSAALLSVATAVAGGLSGLVGGVVAHHLRGWSDVRVLPAGLPLGLGGVVFTFTFFHVLFALSTLLRFGALAFALGLREPAAAGTRDVVRFMAAGLYNNVRVAATTPVRLPGLARKWAYRLPRPRVR</sequence>
<evidence type="ECO:0000313" key="5">
    <source>
        <dbReference type="EMBL" id="BAM03168.1"/>
    </source>
</evidence>
<dbReference type="InterPro" id="IPR011701">
    <property type="entry name" value="MFS"/>
</dbReference>